<gene>
    <name evidence="1" type="ORF">DET59_105173</name>
</gene>
<reference evidence="1 2" key="1">
    <citation type="submission" date="2018-06" db="EMBL/GenBank/DDBJ databases">
        <title>Freshwater and sediment microbial communities from various areas in North America, analyzing microbe dynamics in response to fracking.</title>
        <authorList>
            <person name="Lamendella R."/>
        </authorList>
    </citation>
    <scope>NUCLEOTIDE SEQUENCE [LARGE SCALE GENOMIC DNA]</scope>
    <source>
        <strain evidence="1 2">97B</strain>
    </source>
</reference>
<organism evidence="1 2">
    <name type="scientific">Rossellomorea aquimaris</name>
    <dbReference type="NCBI Taxonomy" id="189382"/>
    <lineage>
        <taxon>Bacteria</taxon>
        <taxon>Bacillati</taxon>
        <taxon>Bacillota</taxon>
        <taxon>Bacilli</taxon>
        <taxon>Bacillales</taxon>
        <taxon>Bacillaceae</taxon>
        <taxon>Rossellomorea</taxon>
    </lineage>
</organism>
<sequence>MRELVDYCYLCQKPLYCLDGFFNGVQKENGKSSCFECEERNQEGEKKDGT</sequence>
<dbReference type="Proteomes" id="UP000252118">
    <property type="component" value="Unassembled WGS sequence"/>
</dbReference>
<protein>
    <submittedName>
        <fullName evidence="1">Uncharacterized protein</fullName>
    </submittedName>
</protein>
<proteinExistence type="predicted"/>
<dbReference type="EMBL" id="QNRJ01000005">
    <property type="protein sequence ID" value="RBP04884.1"/>
    <property type="molecule type" value="Genomic_DNA"/>
</dbReference>
<dbReference type="AlphaFoldDB" id="A0A366ERF0"/>
<name>A0A366ERF0_9BACI</name>
<evidence type="ECO:0000313" key="1">
    <source>
        <dbReference type="EMBL" id="RBP04884.1"/>
    </source>
</evidence>
<accession>A0A366ERF0</accession>
<comment type="caution">
    <text evidence="1">The sequence shown here is derived from an EMBL/GenBank/DDBJ whole genome shotgun (WGS) entry which is preliminary data.</text>
</comment>
<evidence type="ECO:0000313" key="2">
    <source>
        <dbReference type="Proteomes" id="UP000252118"/>
    </source>
</evidence>